<gene>
    <name evidence="1" type="ORF">DPEC_G00176210</name>
</gene>
<protein>
    <submittedName>
        <fullName evidence="1">Uncharacterized protein</fullName>
    </submittedName>
</protein>
<sequence length="215" mass="23345">MVFSLSWLLWTGFPKPCHLPPPGIPTALLTAETLFADVFWHYRSPEDISSNRGPQFISRVWKALMEQLGVTFTLTSGFHPMFNVCPRSVSTKSLEAPAVPLDIEGGVGSAYNPTPAKKGGRKQAPVKSANVTAGDPRRCPAVSHHCCFHPSSTPIAFPAPSHTPLPPAGSFERHDPSLLPRLLRPGRSINRRHAAARLSSARLGSEVESLSDRPD</sequence>
<evidence type="ECO:0000313" key="2">
    <source>
        <dbReference type="Proteomes" id="UP001157502"/>
    </source>
</evidence>
<organism evidence="1 2">
    <name type="scientific">Dallia pectoralis</name>
    <name type="common">Alaska blackfish</name>
    <dbReference type="NCBI Taxonomy" id="75939"/>
    <lineage>
        <taxon>Eukaryota</taxon>
        <taxon>Metazoa</taxon>
        <taxon>Chordata</taxon>
        <taxon>Craniata</taxon>
        <taxon>Vertebrata</taxon>
        <taxon>Euteleostomi</taxon>
        <taxon>Actinopterygii</taxon>
        <taxon>Neopterygii</taxon>
        <taxon>Teleostei</taxon>
        <taxon>Protacanthopterygii</taxon>
        <taxon>Esociformes</taxon>
        <taxon>Umbridae</taxon>
        <taxon>Dallia</taxon>
    </lineage>
</organism>
<keyword evidence="2" id="KW-1185">Reference proteome</keyword>
<proteinExistence type="predicted"/>
<accession>A0ACC2GEY7</accession>
<dbReference type="EMBL" id="CM055741">
    <property type="protein sequence ID" value="KAJ8002092.1"/>
    <property type="molecule type" value="Genomic_DNA"/>
</dbReference>
<reference evidence="1" key="1">
    <citation type="submission" date="2021-05" db="EMBL/GenBank/DDBJ databases">
        <authorList>
            <person name="Pan Q."/>
            <person name="Jouanno E."/>
            <person name="Zahm M."/>
            <person name="Klopp C."/>
            <person name="Cabau C."/>
            <person name="Louis A."/>
            <person name="Berthelot C."/>
            <person name="Parey E."/>
            <person name="Roest Crollius H."/>
            <person name="Montfort J."/>
            <person name="Robinson-Rechavi M."/>
            <person name="Bouchez O."/>
            <person name="Lampietro C."/>
            <person name="Lopez Roques C."/>
            <person name="Donnadieu C."/>
            <person name="Postlethwait J."/>
            <person name="Bobe J."/>
            <person name="Dillon D."/>
            <person name="Chandos A."/>
            <person name="von Hippel F."/>
            <person name="Guiguen Y."/>
        </authorList>
    </citation>
    <scope>NUCLEOTIDE SEQUENCE</scope>
    <source>
        <strain evidence="1">YG-Jan2019</strain>
    </source>
</reference>
<evidence type="ECO:0000313" key="1">
    <source>
        <dbReference type="EMBL" id="KAJ8002092.1"/>
    </source>
</evidence>
<dbReference type="Proteomes" id="UP001157502">
    <property type="component" value="Chromosome 14"/>
</dbReference>
<comment type="caution">
    <text evidence="1">The sequence shown here is derived from an EMBL/GenBank/DDBJ whole genome shotgun (WGS) entry which is preliminary data.</text>
</comment>
<name>A0ACC2GEY7_DALPE</name>